<evidence type="ECO:0000313" key="13">
    <source>
        <dbReference type="Proteomes" id="UP000245252"/>
    </source>
</evidence>
<keyword evidence="7 9" id="KW-1133">Transmembrane helix</keyword>
<organism evidence="12 13">
    <name type="scientific">Metarhizobium album</name>
    <dbReference type="NCBI Taxonomy" id="2182425"/>
    <lineage>
        <taxon>Bacteria</taxon>
        <taxon>Pseudomonadati</taxon>
        <taxon>Pseudomonadota</taxon>
        <taxon>Alphaproteobacteria</taxon>
        <taxon>Hyphomicrobiales</taxon>
        <taxon>Rhizobiaceae</taxon>
        <taxon>Metarhizobium</taxon>
    </lineage>
</organism>
<keyword evidence="6 9" id="KW-0378">Hydrolase</keyword>
<dbReference type="HAMAP" id="MF_00161">
    <property type="entry name" value="LspA"/>
    <property type="match status" value="1"/>
</dbReference>
<dbReference type="GO" id="GO:0006508">
    <property type="term" value="P:proteolysis"/>
    <property type="evidence" value="ECO:0007669"/>
    <property type="project" value="UniProtKB-KW"/>
</dbReference>
<dbReference type="OrthoDB" id="9810259at2"/>
<dbReference type="RefSeq" id="WP_109458350.1">
    <property type="nucleotide sequence ID" value="NZ_QFBC01000004.1"/>
</dbReference>
<dbReference type="NCBIfam" id="TIGR00077">
    <property type="entry name" value="lspA"/>
    <property type="match status" value="1"/>
</dbReference>
<evidence type="ECO:0000313" key="12">
    <source>
        <dbReference type="EMBL" id="PWE56030.1"/>
    </source>
</evidence>
<feature type="transmembrane region" description="Helical" evidence="9">
    <location>
        <begin position="130"/>
        <end position="153"/>
    </location>
</feature>
<comment type="similarity">
    <text evidence="1 9 11">Belongs to the peptidase A8 family.</text>
</comment>
<keyword evidence="5 9" id="KW-0064">Aspartyl protease</keyword>
<proteinExistence type="inferred from homology"/>
<dbReference type="PANTHER" id="PTHR33695:SF1">
    <property type="entry name" value="LIPOPROTEIN SIGNAL PEPTIDASE"/>
    <property type="match status" value="1"/>
</dbReference>
<dbReference type="EMBL" id="QFBC01000004">
    <property type="protein sequence ID" value="PWE56030.1"/>
    <property type="molecule type" value="Genomic_DNA"/>
</dbReference>
<evidence type="ECO:0000256" key="1">
    <source>
        <dbReference type="ARBA" id="ARBA00006139"/>
    </source>
</evidence>
<name>A0A2U2DRT5_9HYPH</name>
<evidence type="ECO:0000256" key="7">
    <source>
        <dbReference type="ARBA" id="ARBA00022989"/>
    </source>
</evidence>
<feature type="active site" evidence="9">
    <location>
        <position position="123"/>
    </location>
</feature>
<dbReference type="Proteomes" id="UP000245252">
    <property type="component" value="Unassembled WGS sequence"/>
</dbReference>
<dbReference type="GO" id="GO:0005886">
    <property type="term" value="C:plasma membrane"/>
    <property type="evidence" value="ECO:0007669"/>
    <property type="project" value="UniProtKB-SubCell"/>
</dbReference>
<evidence type="ECO:0000256" key="10">
    <source>
        <dbReference type="RuleBase" id="RU000594"/>
    </source>
</evidence>
<dbReference type="EC" id="3.4.23.36" evidence="9"/>
<evidence type="ECO:0000256" key="2">
    <source>
        <dbReference type="ARBA" id="ARBA00022475"/>
    </source>
</evidence>
<evidence type="ECO:0000256" key="11">
    <source>
        <dbReference type="RuleBase" id="RU004181"/>
    </source>
</evidence>
<dbReference type="PANTHER" id="PTHR33695">
    <property type="entry name" value="LIPOPROTEIN SIGNAL PEPTIDASE"/>
    <property type="match status" value="1"/>
</dbReference>
<comment type="catalytic activity">
    <reaction evidence="9 10">
        <text>Release of signal peptides from bacterial membrane prolipoproteins. Hydrolyzes -Xaa-Yaa-Zaa-|-(S,diacylglyceryl)Cys-, in which Xaa is hydrophobic (preferably Leu), and Yaa (Ala or Ser) and Zaa (Gly or Ala) have small, neutral side chains.</text>
        <dbReference type="EC" id="3.4.23.36"/>
    </reaction>
</comment>
<comment type="subcellular location">
    <subcellularLocation>
        <location evidence="9">Cell membrane</location>
        <topology evidence="9">Multi-pass membrane protein</topology>
    </subcellularLocation>
</comment>
<evidence type="ECO:0000256" key="9">
    <source>
        <dbReference type="HAMAP-Rule" id="MF_00161"/>
    </source>
</evidence>
<dbReference type="UniPathway" id="UPA00665"/>
<evidence type="ECO:0000256" key="3">
    <source>
        <dbReference type="ARBA" id="ARBA00022670"/>
    </source>
</evidence>
<reference evidence="12 13" key="1">
    <citation type="submission" date="2018-05" db="EMBL/GenBank/DDBJ databases">
        <title>The draft genome of strain NS-104.</title>
        <authorList>
            <person name="Hang P."/>
            <person name="Jiang J."/>
        </authorList>
    </citation>
    <scope>NUCLEOTIDE SEQUENCE [LARGE SCALE GENOMIC DNA]</scope>
    <source>
        <strain evidence="12 13">NS-104</strain>
    </source>
</reference>
<comment type="caution">
    <text evidence="12">The sequence shown here is derived from an EMBL/GenBank/DDBJ whole genome shotgun (WGS) entry which is preliminary data.</text>
</comment>
<keyword evidence="13" id="KW-1185">Reference proteome</keyword>
<keyword evidence="4 9" id="KW-0812">Transmembrane</keyword>
<dbReference type="GO" id="GO:0004190">
    <property type="term" value="F:aspartic-type endopeptidase activity"/>
    <property type="evidence" value="ECO:0007669"/>
    <property type="project" value="UniProtKB-UniRule"/>
</dbReference>
<feature type="transmembrane region" description="Helical" evidence="9">
    <location>
        <begin position="70"/>
        <end position="87"/>
    </location>
</feature>
<comment type="function">
    <text evidence="9 10">This protein specifically catalyzes the removal of signal peptides from prolipoproteins.</text>
</comment>
<dbReference type="PROSITE" id="PS00855">
    <property type="entry name" value="SPASE_II"/>
    <property type="match status" value="1"/>
</dbReference>
<dbReference type="AlphaFoldDB" id="A0A2U2DRT5"/>
<comment type="pathway">
    <text evidence="9">Protein modification; lipoprotein biosynthesis (signal peptide cleavage).</text>
</comment>
<keyword evidence="3 9" id="KW-0645">Protease</keyword>
<keyword evidence="2 9" id="KW-1003">Cell membrane</keyword>
<accession>A0A2U2DRT5</accession>
<dbReference type="PRINTS" id="PR00781">
    <property type="entry name" value="LIPOSIGPTASE"/>
</dbReference>
<evidence type="ECO:0000256" key="6">
    <source>
        <dbReference type="ARBA" id="ARBA00022801"/>
    </source>
</evidence>
<keyword evidence="8 9" id="KW-0472">Membrane</keyword>
<dbReference type="InterPro" id="IPR001872">
    <property type="entry name" value="Peptidase_A8"/>
</dbReference>
<evidence type="ECO:0000256" key="8">
    <source>
        <dbReference type="ARBA" id="ARBA00023136"/>
    </source>
</evidence>
<evidence type="ECO:0000256" key="4">
    <source>
        <dbReference type="ARBA" id="ARBA00022692"/>
    </source>
</evidence>
<feature type="transmembrane region" description="Helical" evidence="9">
    <location>
        <begin position="99"/>
        <end position="118"/>
    </location>
</feature>
<feature type="active site" evidence="9">
    <location>
        <position position="141"/>
    </location>
</feature>
<protein>
    <recommendedName>
        <fullName evidence="9">Lipoprotein signal peptidase</fullName>
        <ecNumber evidence="9">3.4.23.36</ecNumber>
    </recommendedName>
    <alternativeName>
        <fullName evidence="9">Prolipoprotein signal peptidase</fullName>
    </alternativeName>
    <alternativeName>
        <fullName evidence="9">Signal peptidase II</fullName>
        <shortName evidence="9">SPase II</shortName>
    </alternativeName>
</protein>
<evidence type="ECO:0000256" key="5">
    <source>
        <dbReference type="ARBA" id="ARBA00022750"/>
    </source>
</evidence>
<dbReference type="Pfam" id="PF01252">
    <property type="entry name" value="Peptidase_A8"/>
    <property type="match status" value="1"/>
</dbReference>
<feature type="transmembrane region" description="Helical" evidence="9">
    <location>
        <begin position="12"/>
        <end position="33"/>
    </location>
</feature>
<sequence length="164" mass="18534">MNGSKPFLFARPLPILIFILIAVVLDQAIKIAVDTYLPMQEAVPVVPFLYLYRTYNLGVAFSMLSGMDGWFIVGMRMLIVVFVVWLWRRTPADHRFAHTGFAMIIAGALGNLLDRFLYGHVIDYVLFHTGSWSFAVFNLADSFITIGACLVVIDEFVRPKAKKN</sequence>
<gene>
    <name evidence="9" type="primary">lspA</name>
    <name evidence="12" type="ORF">DEM27_11350</name>
</gene>